<name>A0AAD7W3Q4_9TELE</name>
<reference evidence="1" key="1">
    <citation type="journal article" date="2023" name="Science">
        <title>Genome structures resolve the early diversification of teleost fishes.</title>
        <authorList>
            <person name="Parey E."/>
            <person name="Louis A."/>
            <person name="Montfort J."/>
            <person name="Bouchez O."/>
            <person name="Roques C."/>
            <person name="Iampietro C."/>
            <person name="Lluch J."/>
            <person name="Castinel A."/>
            <person name="Donnadieu C."/>
            <person name="Desvignes T."/>
            <person name="Floi Bucao C."/>
            <person name="Jouanno E."/>
            <person name="Wen M."/>
            <person name="Mejri S."/>
            <person name="Dirks R."/>
            <person name="Jansen H."/>
            <person name="Henkel C."/>
            <person name="Chen W.J."/>
            <person name="Zahm M."/>
            <person name="Cabau C."/>
            <person name="Klopp C."/>
            <person name="Thompson A.W."/>
            <person name="Robinson-Rechavi M."/>
            <person name="Braasch I."/>
            <person name="Lecointre G."/>
            <person name="Bobe J."/>
            <person name="Postlethwait J.H."/>
            <person name="Berthelot C."/>
            <person name="Roest Crollius H."/>
            <person name="Guiguen Y."/>
        </authorList>
    </citation>
    <scope>NUCLEOTIDE SEQUENCE</scope>
    <source>
        <strain evidence="1">NC1722</strain>
    </source>
</reference>
<dbReference type="Proteomes" id="UP001221898">
    <property type="component" value="Unassembled WGS sequence"/>
</dbReference>
<evidence type="ECO:0000313" key="1">
    <source>
        <dbReference type="EMBL" id="KAJ8378590.1"/>
    </source>
</evidence>
<organism evidence="1 2">
    <name type="scientific">Aldrovandia affinis</name>
    <dbReference type="NCBI Taxonomy" id="143900"/>
    <lineage>
        <taxon>Eukaryota</taxon>
        <taxon>Metazoa</taxon>
        <taxon>Chordata</taxon>
        <taxon>Craniata</taxon>
        <taxon>Vertebrata</taxon>
        <taxon>Euteleostomi</taxon>
        <taxon>Actinopterygii</taxon>
        <taxon>Neopterygii</taxon>
        <taxon>Teleostei</taxon>
        <taxon>Notacanthiformes</taxon>
        <taxon>Halosauridae</taxon>
        <taxon>Aldrovandia</taxon>
    </lineage>
</organism>
<sequence length="137" mass="14693">MIIKRFGELFRCRVGCEGPERGGVRWAVVTRIGSREVSGSSARELSSRRLLSVYYPARCRAARHGDSSLPNFRHVSAVPGAIVCFVSFRLKSLAAADDLTVPSPIGRLLRSSRKCLSCSAAVIVPEGAFRQSGAGAA</sequence>
<gene>
    <name evidence="1" type="ORF">AAFF_G00238020</name>
</gene>
<accession>A0AAD7W3Q4</accession>
<protein>
    <submittedName>
        <fullName evidence="1">Uncharacterized protein</fullName>
    </submittedName>
</protein>
<keyword evidence="2" id="KW-1185">Reference proteome</keyword>
<dbReference type="EMBL" id="JAINUG010000316">
    <property type="protein sequence ID" value="KAJ8378590.1"/>
    <property type="molecule type" value="Genomic_DNA"/>
</dbReference>
<dbReference type="AlphaFoldDB" id="A0AAD7W3Q4"/>
<evidence type="ECO:0000313" key="2">
    <source>
        <dbReference type="Proteomes" id="UP001221898"/>
    </source>
</evidence>
<proteinExistence type="predicted"/>
<comment type="caution">
    <text evidence="1">The sequence shown here is derived from an EMBL/GenBank/DDBJ whole genome shotgun (WGS) entry which is preliminary data.</text>
</comment>